<dbReference type="Pfam" id="PF24790">
    <property type="entry name" value="SAC9_GBDL_1st"/>
    <property type="match status" value="1"/>
</dbReference>
<dbReference type="CDD" id="cd00201">
    <property type="entry name" value="WW"/>
    <property type="match status" value="1"/>
</dbReference>
<gene>
    <name evidence="3" type="ORF">EJD97_025694</name>
</gene>
<dbReference type="InterPro" id="IPR001202">
    <property type="entry name" value="WW_dom"/>
</dbReference>
<dbReference type="InterPro" id="IPR057553">
    <property type="entry name" value="SAC9_GBDL_2nd"/>
</dbReference>
<dbReference type="Pfam" id="PF24789">
    <property type="entry name" value="SAC9_GBDL_2nd"/>
    <property type="match status" value="1"/>
</dbReference>
<dbReference type="InterPro" id="IPR036020">
    <property type="entry name" value="WW_dom_sf"/>
</dbReference>
<feature type="domain" description="WW" evidence="1">
    <location>
        <begin position="503"/>
        <end position="537"/>
    </location>
</feature>
<dbReference type="PROSITE" id="PS01159">
    <property type="entry name" value="WW_DOMAIN_1"/>
    <property type="match status" value="1"/>
</dbReference>
<feature type="non-terminal residue" evidence="3">
    <location>
        <position position="1"/>
    </location>
</feature>
<organism evidence="3">
    <name type="scientific">Solanum chilense</name>
    <name type="common">Tomato</name>
    <name type="synonym">Lycopersicon chilense</name>
    <dbReference type="NCBI Taxonomy" id="4083"/>
    <lineage>
        <taxon>Eukaryota</taxon>
        <taxon>Viridiplantae</taxon>
        <taxon>Streptophyta</taxon>
        <taxon>Embryophyta</taxon>
        <taxon>Tracheophyta</taxon>
        <taxon>Spermatophyta</taxon>
        <taxon>Magnoliopsida</taxon>
        <taxon>eudicotyledons</taxon>
        <taxon>Gunneridae</taxon>
        <taxon>Pentapetalae</taxon>
        <taxon>asterids</taxon>
        <taxon>lamiids</taxon>
        <taxon>Solanales</taxon>
        <taxon>Solanaceae</taxon>
        <taxon>Solanoideae</taxon>
        <taxon>Solaneae</taxon>
        <taxon>Solanum</taxon>
        <taxon>Solanum subgen. Lycopersicon</taxon>
    </lineage>
</organism>
<dbReference type="InterPro" id="IPR002013">
    <property type="entry name" value="SAC_dom"/>
</dbReference>
<dbReference type="SUPFAM" id="SSF51045">
    <property type="entry name" value="WW domain"/>
    <property type="match status" value="1"/>
</dbReference>
<evidence type="ECO:0000259" key="1">
    <source>
        <dbReference type="PROSITE" id="PS50020"/>
    </source>
</evidence>
<dbReference type="GO" id="GO:0016791">
    <property type="term" value="F:phosphatase activity"/>
    <property type="evidence" value="ECO:0007669"/>
    <property type="project" value="InterPro"/>
</dbReference>
<dbReference type="PANTHER" id="PTHR46817:SF1">
    <property type="entry name" value="SAC DOMAIN-CONTAINING PROTEIN"/>
    <property type="match status" value="1"/>
</dbReference>
<dbReference type="Pfam" id="PF00397">
    <property type="entry name" value="WW"/>
    <property type="match status" value="1"/>
</dbReference>
<dbReference type="EMBL" id="RXGB01000098">
    <property type="protein sequence ID" value="TMX05254.1"/>
    <property type="molecule type" value="Genomic_DNA"/>
</dbReference>
<evidence type="ECO:0000313" key="3">
    <source>
        <dbReference type="EMBL" id="TMX05254.1"/>
    </source>
</evidence>
<evidence type="ECO:0008006" key="4">
    <source>
        <dbReference type="Google" id="ProtNLM"/>
    </source>
</evidence>
<dbReference type="InterPro" id="IPR057557">
    <property type="entry name" value="SAC9_C8D"/>
</dbReference>
<dbReference type="Pfam" id="PF24765">
    <property type="entry name" value="SAC9_C"/>
    <property type="match status" value="1"/>
</dbReference>
<proteinExistence type="predicted"/>
<dbReference type="Pfam" id="PF02383">
    <property type="entry name" value="Syja_N"/>
    <property type="match status" value="1"/>
</dbReference>
<dbReference type="SMART" id="SM00456">
    <property type="entry name" value="WW"/>
    <property type="match status" value="1"/>
</dbReference>
<sequence length="1488" mass="163921">LLTSAGRLRDTSVVVVTLESSEVYIIVSLSSRTDTQVIYVDPTTGSLRYNAKTGYDIFNSQNEALDYVTNGSKWLCKSITYARAVLGYASLGSYGLLLVATKLSVSIPNLPGGGCIYTVTETQWIKISLQNPQPLGKGETKNVQEVMELDIDGKHYFCESRDITRPFPSRMPLLNPDDEFVWNKWFSMPFKKIGLPEHCVVLLQCKNKWLLHTSSLKVALGKGFAESRSFGSLGQQEGVVALTARRSRLHPGTRYLARGLNSCYSTGNEVECEQLVWVPKRAVQSVPFNTYIWRRGTIPMWWGAELKLTAAEAEIYVANRDPYKGSAQYYQRLTKRYDARNLDIAASGNQRKSAFVPIICVNLLRNGEGKSESILVQHFEESLNYIRSIGKLPHTRVHLINYDWHASVKLKGEQQTIEGLWYLLKAPTVAISITEGDYLPSLQRIKDCKGEVIYSDDIDGAFCLRSHQNGVIRYNCADSLDRTNAASFFGALQSYNNNGGYTAPLPPGWEKRTDAVTGKTYFIDHNTRTTTWNHPCPDKPWKRFDMTFDDFKRSTILSPVSQLADLFLLAGDIHATLYTGSKAMHSQILSIFNEEAGKFKQFSAAQNMKITLQRRYKNAVVDSSRQKQLEIFLGLRLFKHFPSIPIQPLYVTPQATDVLELFIYLGEPCHVCQLLLTIAHGSDDSTFPSTVDVRTGRYLDGLKLVLEGASIPQCANGTNILIPLSGPISAEDMAITGAGARLHAQDASTLPLMYDFEELEGEVDFLTRVVALTFYPTADGGGPITLGEIEILGVCLPWRYILKHEGSGTGFSKQAETHHDVTNPFLTEPGENPFASSLTTGTQTNSSADLWVDLLTGESRISDSNRQPVAETVFHGGDDLLDFLDDAFVQQPKEANIFFSSTSKGLTDNNTQRYLDCFKLLVGPKMERKISYMAAMKLEIERFRLNLSAAERDRALLSIGVDPASINPNLLLDNSRMGGFCRVANVLALLGQASLEDKITASVGLEIADDSAVDFWNIAGIGERCIGGACQVHYEDGPVLNVPSVSSTSAAAQTSFVCSECERKVCKVCCAGKGALLLAMFNSKEVPSYNGVSSQGGAIYVNSVDLSSNHSMTLDGVICRACCIDVVLEALMLDYIRVLVGQRRKARADSSAQKAVDHVIKFTLGDCQSTPTAYPGLLNGEESLAEFPFASFLHPVETAPGSAPFMSLLAPLNSGAQDSFWRAPPSASSVDFVIVLGDLSDVCGVVLLVSPCGYSMADTPVVQIWASSKIHKEERSCVGKWDMRSMITSSSELCGQEKSSEVPRHVKFSFRNPVRCRIIWITLRLQKVGSSSVNFEKDFSHLSVEENPFAEPVRRASFGGPVESDPCLHAKRILVVGSPLRKDVGAPSQGSDQINTSNLLDKGPPLNRFKVPIEVERLTENDLVLEQFLPPVSPMLAGFRLDGFSAIKPRVTHSPPSQVNPWDVSSCILEDRFISPAVLYIQVSAFQV</sequence>
<feature type="domain" description="SAC" evidence="2">
    <location>
        <begin position="146"/>
        <end position="488"/>
    </location>
</feature>
<comment type="caution">
    <text evidence="3">The sequence shown here is derived from an EMBL/GenBank/DDBJ whole genome shotgun (WGS) entry which is preliminary data.</text>
</comment>
<dbReference type="PROSITE" id="PS50275">
    <property type="entry name" value="SAC"/>
    <property type="match status" value="1"/>
</dbReference>
<name>A0A6N2CJB8_SOLCI</name>
<dbReference type="PROSITE" id="PS50020">
    <property type="entry name" value="WW_DOMAIN_2"/>
    <property type="match status" value="1"/>
</dbReference>
<reference evidence="3" key="1">
    <citation type="submission" date="2019-05" db="EMBL/GenBank/DDBJ databases">
        <title>The de novo reference genome and transcriptome assemblies of the wild tomato species Solanum chilense.</title>
        <authorList>
            <person name="Stam R."/>
            <person name="Nosenko T."/>
            <person name="Hoerger A.C."/>
            <person name="Stephan W."/>
            <person name="Seidel M.A."/>
            <person name="Kuhn J.M.M."/>
            <person name="Haberer G."/>
            <person name="Tellier A."/>
        </authorList>
    </citation>
    <scope>NUCLEOTIDE SEQUENCE</scope>
    <source>
        <tissue evidence="3">Mature leaves</tissue>
    </source>
</reference>
<accession>A0A6N2CJB8</accession>
<dbReference type="Gene3D" id="2.20.70.10">
    <property type="match status" value="1"/>
</dbReference>
<evidence type="ECO:0000259" key="2">
    <source>
        <dbReference type="PROSITE" id="PS50275"/>
    </source>
</evidence>
<dbReference type="PANTHER" id="PTHR46817">
    <property type="entry name" value="PHOSPHOINOSITIDE PHOSPHATASE SAC9-RELATED"/>
    <property type="match status" value="1"/>
</dbReference>
<protein>
    <recommendedName>
        <fullName evidence="4">Phosphoinositide phosphatase SAC9</fullName>
    </recommendedName>
</protein>
<dbReference type="InterPro" id="IPR057555">
    <property type="entry name" value="SAC9_GBDL_1st"/>
</dbReference>
<dbReference type="InterPro" id="IPR057554">
    <property type="entry name" value="SAC9_C"/>
</dbReference>
<dbReference type="Pfam" id="PF24791">
    <property type="entry name" value="SAC9_C8D"/>
    <property type="match status" value="1"/>
</dbReference>